<dbReference type="EMBL" id="DSUH01000205">
    <property type="protein sequence ID" value="HGU32931.1"/>
    <property type="molecule type" value="Genomic_DNA"/>
</dbReference>
<dbReference type="PANTHER" id="PTHR43267">
    <property type="entry name" value="TRNA THREONYLCARBAMOYLADENOSINE DEHYDRATASE"/>
    <property type="match status" value="1"/>
</dbReference>
<dbReference type="InterPro" id="IPR035985">
    <property type="entry name" value="Ubiquitin-activating_enz"/>
</dbReference>
<dbReference type="InterPro" id="IPR000594">
    <property type="entry name" value="ThiF_NAD_FAD-bd"/>
</dbReference>
<dbReference type="SUPFAM" id="SSF69572">
    <property type="entry name" value="Activating enzymes of the ubiquitin-like proteins"/>
    <property type="match status" value="1"/>
</dbReference>
<dbReference type="InterPro" id="IPR045886">
    <property type="entry name" value="ThiF/MoeB/HesA"/>
</dbReference>
<accession>A0A7C4RR31</accession>
<dbReference type="CDD" id="cd00757">
    <property type="entry name" value="ThiF_MoeB_HesA_family"/>
    <property type="match status" value="1"/>
</dbReference>
<reference evidence="2" key="1">
    <citation type="journal article" date="2020" name="mSystems">
        <title>Genome- and Community-Level Interaction Insights into Carbon Utilization and Element Cycling Functions of Hydrothermarchaeota in Hydrothermal Sediment.</title>
        <authorList>
            <person name="Zhou Z."/>
            <person name="Liu Y."/>
            <person name="Xu W."/>
            <person name="Pan J."/>
            <person name="Luo Z.H."/>
            <person name="Li M."/>
        </authorList>
    </citation>
    <scope>NUCLEOTIDE SEQUENCE [LARGE SCALE GENOMIC DNA]</scope>
    <source>
        <strain evidence="2">SpSt-477</strain>
    </source>
</reference>
<dbReference type="GO" id="GO:0061503">
    <property type="term" value="F:tRNA threonylcarbamoyladenosine dehydratase"/>
    <property type="evidence" value="ECO:0007669"/>
    <property type="project" value="TreeGrafter"/>
</dbReference>
<feature type="domain" description="THIF-type NAD/FAD binding fold" evidence="1">
    <location>
        <begin position="16"/>
        <end position="238"/>
    </location>
</feature>
<dbReference type="GO" id="GO:0061504">
    <property type="term" value="P:cyclic threonylcarbamoyladenosine biosynthetic process"/>
    <property type="evidence" value="ECO:0007669"/>
    <property type="project" value="TreeGrafter"/>
</dbReference>
<sequence length="243" mass="25630">MAALSSDIIPERYVRNFDSLGLNDQKRLLGATVAVVGLGGLGGCVCELLARAGIGHLILIDGDRFEDSNLNRQLLSTMDAIGKAKTQVAAERVTVVNPAVEVILRNGYLSAATAAGWLAGASVVVDCLDTLKDRFLLEKAAKALEVPMVSAALAGGFGQLMTIYPEDEGLSLVYGAADAAPDKGAEVHLGTLGFTAALMASLECAEVIKILTGKGEVVRNRLLVMDLWNSRMDMLTLQSDALR</sequence>
<dbReference type="GO" id="GO:0008641">
    <property type="term" value="F:ubiquitin-like modifier activating enzyme activity"/>
    <property type="evidence" value="ECO:0007669"/>
    <property type="project" value="InterPro"/>
</dbReference>
<proteinExistence type="predicted"/>
<organism evidence="2">
    <name type="scientific">Desulfatirhabdium butyrativorans</name>
    <dbReference type="NCBI Taxonomy" id="340467"/>
    <lineage>
        <taxon>Bacteria</taxon>
        <taxon>Pseudomonadati</taxon>
        <taxon>Thermodesulfobacteriota</taxon>
        <taxon>Desulfobacteria</taxon>
        <taxon>Desulfobacterales</taxon>
        <taxon>Desulfatirhabdiaceae</taxon>
        <taxon>Desulfatirhabdium</taxon>
    </lineage>
</organism>
<dbReference type="Gene3D" id="3.40.50.720">
    <property type="entry name" value="NAD(P)-binding Rossmann-like Domain"/>
    <property type="match status" value="1"/>
</dbReference>
<dbReference type="AlphaFoldDB" id="A0A7C4RR31"/>
<name>A0A7C4RR31_9BACT</name>
<comment type="caution">
    <text evidence="2">The sequence shown here is derived from an EMBL/GenBank/DDBJ whole genome shotgun (WGS) entry which is preliminary data.</text>
</comment>
<dbReference type="Pfam" id="PF00899">
    <property type="entry name" value="ThiF"/>
    <property type="match status" value="1"/>
</dbReference>
<evidence type="ECO:0000259" key="1">
    <source>
        <dbReference type="Pfam" id="PF00899"/>
    </source>
</evidence>
<dbReference type="PANTHER" id="PTHR43267:SF1">
    <property type="entry name" value="TRNA THREONYLCARBAMOYLADENOSINE DEHYDRATASE"/>
    <property type="match status" value="1"/>
</dbReference>
<evidence type="ECO:0000313" key="2">
    <source>
        <dbReference type="EMBL" id="HGU32931.1"/>
    </source>
</evidence>
<protein>
    <submittedName>
        <fullName evidence="2">HesA/MoeB/ThiF family protein</fullName>
    </submittedName>
</protein>
<gene>
    <name evidence="2" type="ORF">ENS29_08750</name>
</gene>